<dbReference type="OrthoDB" id="4957914at2759"/>
<comment type="caution">
    <text evidence="1">The sequence shown here is derived from an EMBL/GenBank/DDBJ whole genome shotgun (WGS) entry which is preliminary data.</text>
</comment>
<evidence type="ECO:0000313" key="2">
    <source>
        <dbReference type="Proteomes" id="UP000748025"/>
    </source>
</evidence>
<gene>
    <name evidence="1" type="ORF">E4U43_003029</name>
</gene>
<evidence type="ECO:0000313" key="1">
    <source>
        <dbReference type="EMBL" id="KAG5995427.1"/>
    </source>
</evidence>
<reference evidence="1" key="1">
    <citation type="journal article" date="2020" name="bioRxiv">
        <title>Whole genome comparisons of ergot fungi reveals the divergence and evolution of species within the genus Claviceps are the result of varying mechanisms driving genome evolution and host range expansion.</title>
        <authorList>
            <person name="Wyka S.A."/>
            <person name="Mondo S.J."/>
            <person name="Liu M."/>
            <person name="Dettman J."/>
            <person name="Nalam V."/>
            <person name="Broders K.D."/>
        </authorList>
    </citation>
    <scope>NUCLEOTIDE SEQUENCE</scope>
    <source>
        <strain evidence="1">CCC 602</strain>
    </source>
</reference>
<organism evidence="1 2">
    <name type="scientific">Claviceps pusilla</name>
    <dbReference type="NCBI Taxonomy" id="123648"/>
    <lineage>
        <taxon>Eukaryota</taxon>
        <taxon>Fungi</taxon>
        <taxon>Dikarya</taxon>
        <taxon>Ascomycota</taxon>
        <taxon>Pezizomycotina</taxon>
        <taxon>Sordariomycetes</taxon>
        <taxon>Hypocreomycetidae</taxon>
        <taxon>Hypocreales</taxon>
        <taxon>Clavicipitaceae</taxon>
        <taxon>Claviceps</taxon>
    </lineage>
</organism>
<proteinExistence type="predicted"/>
<dbReference type="AlphaFoldDB" id="A0A9P7N5A7"/>
<protein>
    <submittedName>
        <fullName evidence="1">Uncharacterized protein</fullName>
    </submittedName>
</protein>
<sequence>MCLTSQTSLFPADNNPLLSPSAHQNLAFSLVDNFGPEVGMRLLLDYIRRRCEAWKKYDMKREVLKYEASKSRNTACSKIPDEKRMTVLRSGEQDRRGRGWREFWHINWLSVVMRKRIATDSHDPQADMERIKVVLVEDLQRLDNEYIIMLEQKARENEVVRVFMENQATAMSQLERSIACLRTYRNNLIEEIQFSKYKL</sequence>
<dbReference type="EMBL" id="SRPW01002138">
    <property type="protein sequence ID" value="KAG5995427.1"/>
    <property type="molecule type" value="Genomic_DNA"/>
</dbReference>
<dbReference type="Proteomes" id="UP000748025">
    <property type="component" value="Unassembled WGS sequence"/>
</dbReference>
<name>A0A9P7N5A7_9HYPO</name>
<keyword evidence="2" id="KW-1185">Reference proteome</keyword>
<accession>A0A9P7N5A7</accession>